<evidence type="ECO:0000313" key="1">
    <source>
        <dbReference type="EMBL" id="KAJ3622619.1"/>
    </source>
</evidence>
<gene>
    <name evidence="1" type="ORF">Zmor_004447</name>
</gene>
<name>A0AA38HIZ2_9CUCU</name>
<keyword evidence="2" id="KW-1185">Reference proteome</keyword>
<proteinExistence type="predicted"/>
<protein>
    <submittedName>
        <fullName evidence="1">Uncharacterized protein</fullName>
    </submittedName>
</protein>
<reference evidence="1" key="1">
    <citation type="journal article" date="2023" name="G3 (Bethesda)">
        <title>Whole genome assemblies of Zophobas morio and Tenebrio molitor.</title>
        <authorList>
            <person name="Kaur S."/>
            <person name="Stinson S.A."/>
            <person name="diCenzo G.C."/>
        </authorList>
    </citation>
    <scope>NUCLEOTIDE SEQUENCE</scope>
    <source>
        <strain evidence="1">QUZm001</strain>
    </source>
</reference>
<comment type="caution">
    <text evidence="1">The sequence shown here is derived from an EMBL/GenBank/DDBJ whole genome shotgun (WGS) entry which is preliminary data.</text>
</comment>
<accession>A0AA38HIZ2</accession>
<sequence length="100" mass="11640">MNLPTSLCPLLPQTGMCPYYGHRGKCTNVIAPFNTLGLLLYLLKAQPQVQLRFLYAEVNELPRVEPVCTRDLWSSHRLVLQPQRVWMRFTVTAKKKRKKQ</sequence>
<dbReference type="EMBL" id="JALNTZ010001822">
    <property type="protein sequence ID" value="KAJ3622619.1"/>
    <property type="molecule type" value="Genomic_DNA"/>
</dbReference>
<organism evidence="1 2">
    <name type="scientific">Zophobas morio</name>
    <dbReference type="NCBI Taxonomy" id="2755281"/>
    <lineage>
        <taxon>Eukaryota</taxon>
        <taxon>Metazoa</taxon>
        <taxon>Ecdysozoa</taxon>
        <taxon>Arthropoda</taxon>
        <taxon>Hexapoda</taxon>
        <taxon>Insecta</taxon>
        <taxon>Pterygota</taxon>
        <taxon>Neoptera</taxon>
        <taxon>Endopterygota</taxon>
        <taxon>Coleoptera</taxon>
        <taxon>Polyphaga</taxon>
        <taxon>Cucujiformia</taxon>
        <taxon>Tenebrionidae</taxon>
        <taxon>Zophobas</taxon>
    </lineage>
</organism>
<dbReference type="Proteomes" id="UP001168821">
    <property type="component" value="Unassembled WGS sequence"/>
</dbReference>
<evidence type="ECO:0000313" key="2">
    <source>
        <dbReference type="Proteomes" id="UP001168821"/>
    </source>
</evidence>
<dbReference type="AlphaFoldDB" id="A0AA38HIZ2"/>